<protein>
    <recommendedName>
        <fullName evidence="2">protein-serine/threonine phosphatase</fullName>
        <ecNumber evidence="2">3.1.3.16</ecNumber>
    </recommendedName>
</protein>
<keyword evidence="4" id="KW-0904">Protein phosphatase</keyword>
<reference evidence="11" key="2">
    <citation type="submission" date="2018-07" db="EMBL/GenBank/DDBJ databases">
        <authorList>
            <person name="Quirk P.G."/>
            <person name="Krulwich T.A."/>
        </authorList>
    </citation>
    <scope>NUCLEOTIDE SEQUENCE</scope>
</reference>
<dbReference type="InterPro" id="IPR020405">
    <property type="entry name" value="Atypical_DUSP_subfamA"/>
</dbReference>
<comment type="similarity">
    <text evidence="1">Belongs to the protein-tyrosine phosphatase family. Non-receptor class dual specificity subfamily.</text>
</comment>
<dbReference type="PRINTS" id="PR01909">
    <property type="entry name" value="ADSPHPHTASEA"/>
</dbReference>
<dbReference type="PROSITE" id="PS50056">
    <property type="entry name" value="TYR_PHOSPHATASE_2"/>
    <property type="match status" value="2"/>
</dbReference>
<dbReference type="InterPro" id="IPR029021">
    <property type="entry name" value="Prot-tyrosine_phosphatase-like"/>
</dbReference>
<evidence type="ECO:0000256" key="4">
    <source>
        <dbReference type="ARBA" id="ARBA00022912"/>
    </source>
</evidence>
<reference evidence="10" key="1">
    <citation type="submission" date="2018-04" db="EMBL/GenBank/DDBJ databases">
        <authorList>
            <person name="Go L.Y."/>
            <person name="Mitchell J.A."/>
        </authorList>
    </citation>
    <scope>NUCLEOTIDE SEQUENCE</scope>
    <source>
        <tissue evidence="10">Whole organism</tissue>
    </source>
</reference>
<dbReference type="GO" id="GO:0004722">
    <property type="term" value="F:protein serine/threonine phosphatase activity"/>
    <property type="evidence" value="ECO:0007669"/>
    <property type="project" value="UniProtKB-EC"/>
</dbReference>
<evidence type="ECO:0000256" key="1">
    <source>
        <dbReference type="ARBA" id="ARBA00008601"/>
    </source>
</evidence>
<dbReference type="GO" id="GO:0005737">
    <property type="term" value="C:cytoplasm"/>
    <property type="evidence" value="ECO:0007669"/>
    <property type="project" value="TreeGrafter"/>
</dbReference>
<evidence type="ECO:0000259" key="8">
    <source>
        <dbReference type="PROSITE" id="PS50054"/>
    </source>
</evidence>
<evidence type="ECO:0000256" key="3">
    <source>
        <dbReference type="ARBA" id="ARBA00022801"/>
    </source>
</evidence>
<dbReference type="InterPro" id="IPR000387">
    <property type="entry name" value="Tyr_Pase_dom"/>
</dbReference>
<evidence type="ECO:0000259" key="9">
    <source>
        <dbReference type="PROSITE" id="PS50056"/>
    </source>
</evidence>
<keyword evidence="3" id="KW-0378">Hydrolase</keyword>
<evidence type="ECO:0000256" key="5">
    <source>
        <dbReference type="ARBA" id="ARBA00047761"/>
    </source>
</evidence>
<dbReference type="PRINTS" id="PR01908">
    <property type="entry name" value="ADSPHPHTASE"/>
</dbReference>
<dbReference type="InterPro" id="IPR016130">
    <property type="entry name" value="Tyr_Pase_AS"/>
</dbReference>
<gene>
    <name evidence="11" type="primary">CSON007538</name>
</gene>
<dbReference type="EMBL" id="UFQS01002854">
    <property type="protein sequence ID" value="SSX14758.1"/>
    <property type="molecule type" value="Genomic_DNA"/>
</dbReference>
<dbReference type="CDD" id="cd14515">
    <property type="entry name" value="DUSP3-like"/>
    <property type="match status" value="1"/>
</dbReference>
<evidence type="ECO:0000313" key="10">
    <source>
        <dbReference type="EMBL" id="SSX14758.1"/>
    </source>
</evidence>
<evidence type="ECO:0000256" key="2">
    <source>
        <dbReference type="ARBA" id="ARBA00013081"/>
    </source>
</evidence>
<accession>A0A336MVJ7</accession>
<dbReference type="EC" id="3.1.3.16" evidence="2"/>
<sequence length="397" mass="44862">MNGIVTCEYLPGGYRSKSESKKMTQSAEQTTGRQLQRILHYSVTPCRPLPGFRRSDNSQFDVDCDEVYPRLYIGDANSAKNKQYLKMMGITHVLNTAEGTRLGQVDTGHAYYRDMPTVRYMGFPLVDQPSTDISRYFYIAAKFIENGINGGGRVLVHCLVGMSRSATCALAYLMICKKMSAAEAIRTYLPGGYRSKSESKKMTQSAEQTTGRQLQRILHYSVTPCRPLPGFRRSDNSQFDVDCDEVYPRLYIGDANSAKNKQYLKMMGITHVLNTAEGTRLGQVDTGHAYYRDMPTVRYMGFPLVDQPSTDISRYFYIAAKFIENGINGGGRVLVHCLVGMSRSATCALAYLMICKKMSAAEAIRTVRMHRDIRPNDGFIQQLADLDNELRRERERY</sequence>
<dbReference type="SUPFAM" id="SSF52799">
    <property type="entry name" value="(Phosphotyrosine protein) phosphatases II"/>
    <property type="match status" value="2"/>
</dbReference>
<evidence type="ECO:0000313" key="11">
    <source>
        <dbReference type="EMBL" id="SSX34150.1"/>
    </source>
</evidence>
<feature type="active site" description="Phosphocysteine intermediate" evidence="7">
    <location>
        <position position="337"/>
    </location>
</feature>
<dbReference type="InterPro" id="IPR000340">
    <property type="entry name" value="Dual-sp_phosphatase_cat-dom"/>
</dbReference>
<comment type="catalytic activity">
    <reaction evidence="6">
        <text>O-phospho-L-threonyl-[protein] + H2O = L-threonyl-[protein] + phosphate</text>
        <dbReference type="Rhea" id="RHEA:47004"/>
        <dbReference type="Rhea" id="RHEA-COMP:11060"/>
        <dbReference type="Rhea" id="RHEA-COMP:11605"/>
        <dbReference type="ChEBI" id="CHEBI:15377"/>
        <dbReference type="ChEBI" id="CHEBI:30013"/>
        <dbReference type="ChEBI" id="CHEBI:43474"/>
        <dbReference type="ChEBI" id="CHEBI:61977"/>
        <dbReference type="EC" id="3.1.3.16"/>
    </reaction>
</comment>
<dbReference type="InterPro" id="IPR020422">
    <property type="entry name" value="TYR_PHOSPHATASE_DUAL_dom"/>
</dbReference>
<feature type="domain" description="Tyrosine-protein phosphatase" evidence="8">
    <location>
        <begin position="242"/>
        <end position="392"/>
    </location>
</feature>
<organism evidence="11">
    <name type="scientific">Culicoides sonorensis</name>
    <name type="common">Biting midge</name>
    <dbReference type="NCBI Taxonomy" id="179676"/>
    <lineage>
        <taxon>Eukaryota</taxon>
        <taxon>Metazoa</taxon>
        <taxon>Ecdysozoa</taxon>
        <taxon>Arthropoda</taxon>
        <taxon>Hexapoda</taxon>
        <taxon>Insecta</taxon>
        <taxon>Pterygota</taxon>
        <taxon>Neoptera</taxon>
        <taxon>Endopterygota</taxon>
        <taxon>Diptera</taxon>
        <taxon>Nematocera</taxon>
        <taxon>Chironomoidea</taxon>
        <taxon>Ceratopogonidae</taxon>
        <taxon>Ceratopogoninae</taxon>
        <taxon>Culicoides</taxon>
        <taxon>Monoculicoides</taxon>
    </lineage>
</organism>
<feature type="domain" description="Tyrosine specific protein phosphatases" evidence="9">
    <location>
        <begin position="314"/>
        <end position="371"/>
    </location>
</feature>
<dbReference type="GO" id="GO:0008138">
    <property type="term" value="F:protein tyrosine/serine/threonine phosphatase activity"/>
    <property type="evidence" value="ECO:0007669"/>
    <property type="project" value="InterPro"/>
</dbReference>
<proteinExistence type="inferred from homology"/>
<dbReference type="SMART" id="SM00195">
    <property type="entry name" value="DSPc"/>
    <property type="match status" value="2"/>
</dbReference>
<evidence type="ECO:0000256" key="6">
    <source>
        <dbReference type="ARBA" id="ARBA00048336"/>
    </source>
</evidence>
<dbReference type="PANTHER" id="PTHR45682:SF5">
    <property type="entry name" value="DUAL SPECIFICITY PROTEIN PHOSPHATASE"/>
    <property type="match status" value="1"/>
</dbReference>
<dbReference type="VEuPathDB" id="VectorBase:CSON007538"/>
<dbReference type="PROSITE" id="PS50054">
    <property type="entry name" value="TYR_PHOSPHATASE_DUAL"/>
    <property type="match status" value="2"/>
</dbReference>
<dbReference type="PROSITE" id="PS00383">
    <property type="entry name" value="TYR_PHOSPHATASE_1"/>
    <property type="match status" value="2"/>
</dbReference>
<dbReference type="EMBL" id="UFQT01002854">
    <property type="protein sequence ID" value="SSX34150.1"/>
    <property type="molecule type" value="Genomic_DNA"/>
</dbReference>
<evidence type="ECO:0000256" key="7">
    <source>
        <dbReference type="PIRSR" id="PIRSR620405-1"/>
    </source>
</evidence>
<dbReference type="AlphaFoldDB" id="A0A336MVJ7"/>
<dbReference type="GO" id="GO:0043409">
    <property type="term" value="P:negative regulation of MAPK cascade"/>
    <property type="evidence" value="ECO:0007669"/>
    <property type="project" value="TreeGrafter"/>
</dbReference>
<feature type="domain" description="Tyrosine-protein phosphatase" evidence="8">
    <location>
        <begin position="63"/>
        <end position="218"/>
    </location>
</feature>
<name>A0A336MVJ7_CULSO</name>
<dbReference type="Gene3D" id="3.90.190.10">
    <property type="entry name" value="Protein tyrosine phosphatase superfamily"/>
    <property type="match status" value="2"/>
</dbReference>
<comment type="catalytic activity">
    <reaction evidence="5">
        <text>O-phospho-L-seryl-[protein] + H2O = L-seryl-[protein] + phosphate</text>
        <dbReference type="Rhea" id="RHEA:20629"/>
        <dbReference type="Rhea" id="RHEA-COMP:9863"/>
        <dbReference type="Rhea" id="RHEA-COMP:11604"/>
        <dbReference type="ChEBI" id="CHEBI:15377"/>
        <dbReference type="ChEBI" id="CHEBI:29999"/>
        <dbReference type="ChEBI" id="CHEBI:43474"/>
        <dbReference type="ChEBI" id="CHEBI:83421"/>
        <dbReference type="EC" id="3.1.3.16"/>
    </reaction>
</comment>
<feature type="domain" description="Tyrosine specific protein phosphatases" evidence="9">
    <location>
        <begin position="135"/>
        <end position="186"/>
    </location>
</feature>
<dbReference type="PANTHER" id="PTHR45682">
    <property type="entry name" value="AGAP008228-PA"/>
    <property type="match status" value="1"/>
</dbReference>
<dbReference type="GO" id="GO:0033549">
    <property type="term" value="F:MAP kinase phosphatase activity"/>
    <property type="evidence" value="ECO:0007669"/>
    <property type="project" value="TreeGrafter"/>
</dbReference>
<dbReference type="Pfam" id="PF00782">
    <property type="entry name" value="DSPc"/>
    <property type="match status" value="2"/>
</dbReference>